<dbReference type="AlphaFoldDB" id="A0AAV4AAZ0"/>
<dbReference type="Proteomes" id="UP000735302">
    <property type="component" value="Unassembled WGS sequence"/>
</dbReference>
<name>A0AAV4AAZ0_9GAST</name>
<evidence type="ECO:0000313" key="2">
    <source>
        <dbReference type="Proteomes" id="UP000735302"/>
    </source>
</evidence>
<keyword evidence="1" id="KW-0808">Transferase</keyword>
<proteinExistence type="predicted"/>
<evidence type="ECO:0000313" key="1">
    <source>
        <dbReference type="EMBL" id="GFO04172.1"/>
    </source>
</evidence>
<keyword evidence="1" id="KW-0695">RNA-directed DNA polymerase</keyword>
<accession>A0AAV4AAZ0</accession>
<dbReference type="EMBL" id="BLXT01003737">
    <property type="protein sequence ID" value="GFO04172.1"/>
    <property type="molecule type" value="Genomic_DNA"/>
</dbReference>
<keyword evidence="1" id="KW-0548">Nucleotidyltransferase</keyword>
<protein>
    <submittedName>
        <fullName evidence="1">Reverse transcriptase</fullName>
    </submittedName>
</protein>
<comment type="caution">
    <text evidence="1">The sequence shown here is derived from an EMBL/GenBank/DDBJ whole genome shotgun (WGS) entry which is preliminary data.</text>
</comment>
<organism evidence="1 2">
    <name type="scientific">Plakobranchus ocellatus</name>
    <dbReference type="NCBI Taxonomy" id="259542"/>
    <lineage>
        <taxon>Eukaryota</taxon>
        <taxon>Metazoa</taxon>
        <taxon>Spiralia</taxon>
        <taxon>Lophotrochozoa</taxon>
        <taxon>Mollusca</taxon>
        <taxon>Gastropoda</taxon>
        <taxon>Heterobranchia</taxon>
        <taxon>Euthyneura</taxon>
        <taxon>Panpulmonata</taxon>
        <taxon>Sacoglossa</taxon>
        <taxon>Placobranchoidea</taxon>
        <taxon>Plakobranchidae</taxon>
        <taxon>Plakobranchus</taxon>
    </lineage>
</organism>
<keyword evidence="2" id="KW-1185">Reference proteome</keyword>
<dbReference type="GO" id="GO:0003964">
    <property type="term" value="F:RNA-directed DNA polymerase activity"/>
    <property type="evidence" value="ECO:0007669"/>
    <property type="project" value="UniProtKB-KW"/>
</dbReference>
<gene>
    <name evidence="1" type="ORF">PoB_003067700</name>
</gene>
<sequence length="103" mass="11430">MKEVIGQTQTDRRGLGSTTAKWGSKTEGLLNGCDDWVVSADLPELERHPDVIRKTALRLDIVIHSVSTQQIVMVELIVPYESGMVEAHGFKEGKDLDLAKELK</sequence>
<reference evidence="1 2" key="1">
    <citation type="journal article" date="2021" name="Elife">
        <title>Chloroplast acquisition without the gene transfer in kleptoplastic sea slugs, Plakobranchus ocellatus.</title>
        <authorList>
            <person name="Maeda T."/>
            <person name="Takahashi S."/>
            <person name="Yoshida T."/>
            <person name="Shimamura S."/>
            <person name="Takaki Y."/>
            <person name="Nagai Y."/>
            <person name="Toyoda A."/>
            <person name="Suzuki Y."/>
            <person name="Arimoto A."/>
            <person name="Ishii H."/>
            <person name="Satoh N."/>
            <person name="Nishiyama T."/>
            <person name="Hasebe M."/>
            <person name="Maruyama T."/>
            <person name="Minagawa J."/>
            <person name="Obokata J."/>
            <person name="Shigenobu S."/>
        </authorList>
    </citation>
    <scope>NUCLEOTIDE SEQUENCE [LARGE SCALE GENOMIC DNA]</scope>
</reference>